<dbReference type="RefSeq" id="WP_195895321.1">
    <property type="nucleotide sequence ID" value="NZ_JADOGI010000026.1"/>
</dbReference>
<gene>
    <name evidence="1" type="ORF">ITP53_11400</name>
</gene>
<sequence length="210" mass="22503">MAALRGMPMLYAALSDLLVAPRSPAVRDDVRVAVSKSPPVPLDLHADELAREMVEIVVSWEERVRDVARLVPLDTAASRARRQGVALSQAVRVLAPRIDALLALPAATMARGGELLDLDGAAAGLEILDMRRRASRALPESRGDSRPISIPCGGCGWRTLMELLDALGYLDGARCRNCGHEYDAEGLATRRADALAQAQRRAGAQRGAHA</sequence>
<proteinExistence type="predicted"/>
<comment type="caution">
    <text evidence="1">The sequence shown here is derived from an EMBL/GenBank/DDBJ whole genome shotgun (WGS) entry which is preliminary data.</text>
</comment>
<name>A0A931AA73_9ACTN</name>
<accession>A0A931AA73</accession>
<dbReference type="EMBL" id="JADOGI010000026">
    <property type="protein sequence ID" value="MBF8186344.1"/>
    <property type="molecule type" value="Genomic_DNA"/>
</dbReference>
<dbReference type="AlphaFoldDB" id="A0A931AA73"/>
<organism evidence="1 2">
    <name type="scientific">Nonomuraea cypriaca</name>
    <dbReference type="NCBI Taxonomy" id="1187855"/>
    <lineage>
        <taxon>Bacteria</taxon>
        <taxon>Bacillati</taxon>
        <taxon>Actinomycetota</taxon>
        <taxon>Actinomycetes</taxon>
        <taxon>Streptosporangiales</taxon>
        <taxon>Streptosporangiaceae</taxon>
        <taxon>Nonomuraea</taxon>
    </lineage>
</organism>
<protein>
    <submittedName>
        <fullName evidence="1">Uncharacterized protein</fullName>
    </submittedName>
</protein>
<evidence type="ECO:0000313" key="1">
    <source>
        <dbReference type="EMBL" id="MBF8186344.1"/>
    </source>
</evidence>
<keyword evidence="2" id="KW-1185">Reference proteome</keyword>
<evidence type="ECO:0000313" key="2">
    <source>
        <dbReference type="Proteomes" id="UP000605361"/>
    </source>
</evidence>
<dbReference type="Proteomes" id="UP000605361">
    <property type="component" value="Unassembled WGS sequence"/>
</dbReference>
<reference evidence="1" key="1">
    <citation type="submission" date="2020-11" db="EMBL/GenBank/DDBJ databases">
        <title>Whole-genome analyses of Nonomuraea sp. K274.</title>
        <authorList>
            <person name="Veyisoglu A."/>
        </authorList>
    </citation>
    <scope>NUCLEOTIDE SEQUENCE</scope>
    <source>
        <strain evidence="1">K274</strain>
    </source>
</reference>